<dbReference type="CDD" id="cd19076">
    <property type="entry name" value="AKR_AKR13A_13D"/>
    <property type="match status" value="1"/>
</dbReference>
<dbReference type="InterPro" id="IPR050791">
    <property type="entry name" value="Aldo-Keto_reductase"/>
</dbReference>
<evidence type="ECO:0000256" key="1">
    <source>
        <dbReference type="ARBA" id="ARBA00023002"/>
    </source>
</evidence>
<dbReference type="InterPro" id="IPR036812">
    <property type="entry name" value="NAD(P)_OxRdtase_dom_sf"/>
</dbReference>
<organism evidence="3 4">
    <name type="scientific">Nakamurella flavida</name>
    <dbReference type="NCBI Taxonomy" id="363630"/>
    <lineage>
        <taxon>Bacteria</taxon>
        <taxon>Bacillati</taxon>
        <taxon>Actinomycetota</taxon>
        <taxon>Actinomycetes</taxon>
        <taxon>Nakamurellales</taxon>
        <taxon>Nakamurellaceae</taxon>
        <taxon>Nakamurella</taxon>
    </lineage>
</organism>
<accession>A0A939C482</accession>
<dbReference type="PANTHER" id="PTHR43625:SF40">
    <property type="entry name" value="ALDO-KETO REDUCTASE YAKC [NADP(+)]"/>
    <property type="match status" value="1"/>
</dbReference>
<sequence>MTNSANVLPTRVLGSVELGSDLSVSALGLGCMGMSEFYGTADEGEAVRTVHRALDLGVTLLDTADMYGPFTNEQLVGRAIADRRDAVVLATKFGNVRDVDNPRNRRIDGSPEYVRSACDASLARLGVDHIDLYYQHRVDRSVPIEETVGAMAELVAAGKVRRLGLSEASVDTVRRAHAVHPITALQTEYSLWTRHVEEAILPALRELGIGLVPYSPLGRGFLTGTITSTDDLDADDFRRHNPRFQGDALQANLALVERVRAVAERRDVTAGQLALAWVLDQGPDVVPIPGTKRVRYLEENVAAAAITLTDQDRVELAAAVPVDAVVGERYPDMSSIDA</sequence>
<proteinExistence type="predicted"/>
<dbReference type="Pfam" id="PF00248">
    <property type="entry name" value="Aldo_ket_red"/>
    <property type="match status" value="1"/>
</dbReference>
<feature type="domain" description="NADP-dependent oxidoreductase" evidence="2">
    <location>
        <begin position="27"/>
        <end position="314"/>
    </location>
</feature>
<dbReference type="GO" id="GO:0005737">
    <property type="term" value="C:cytoplasm"/>
    <property type="evidence" value="ECO:0007669"/>
    <property type="project" value="TreeGrafter"/>
</dbReference>
<dbReference type="Proteomes" id="UP000663801">
    <property type="component" value="Unassembled WGS sequence"/>
</dbReference>
<dbReference type="InterPro" id="IPR023210">
    <property type="entry name" value="NADP_OxRdtase_dom"/>
</dbReference>
<name>A0A939C482_9ACTN</name>
<dbReference type="Gene3D" id="3.20.20.100">
    <property type="entry name" value="NADP-dependent oxidoreductase domain"/>
    <property type="match status" value="1"/>
</dbReference>
<dbReference type="PANTHER" id="PTHR43625">
    <property type="entry name" value="AFLATOXIN B1 ALDEHYDE REDUCTASE"/>
    <property type="match status" value="1"/>
</dbReference>
<evidence type="ECO:0000313" key="4">
    <source>
        <dbReference type="Proteomes" id="UP000663801"/>
    </source>
</evidence>
<dbReference type="RefSeq" id="WP_205258498.1">
    <property type="nucleotide sequence ID" value="NZ_BAAAPV010000007.1"/>
</dbReference>
<protein>
    <submittedName>
        <fullName evidence="3">Aldo/keto reductase</fullName>
    </submittedName>
</protein>
<evidence type="ECO:0000313" key="3">
    <source>
        <dbReference type="EMBL" id="MBM9478470.1"/>
    </source>
</evidence>
<keyword evidence="4" id="KW-1185">Reference proteome</keyword>
<gene>
    <name evidence="3" type="ORF">JL107_18625</name>
</gene>
<dbReference type="GO" id="GO:0016491">
    <property type="term" value="F:oxidoreductase activity"/>
    <property type="evidence" value="ECO:0007669"/>
    <property type="project" value="UniProtKB-KW"/>
</dbReference>
<dbReference type="EMBL" id="JAERWL010000018">
    <property type="protein sequence ID" value="MBM9478470.1"/>
    <property type="molecule type" value="Genomic_DNA"/>
</dbReference>
<dbReference type="SUPFAM" id="SSF51430">
    <property type="entry name" value="NAD(P)-linked oxidoreductase"/>
    <property type="match status" value="1"/>
</dbReference>
<dbReference type="AlphaFoldDB" id="A0A939C482"/>
<comment type="caution">
    <text evidence="3">The sequence shown here is derived from an EMBL/GenBank/DDBJ whole genome shotgun (WGS) entry which is preliminary data.</text>
</comment>
<keyword evidence="1" id="KW-0560">Oxidoreductase</keyword>
<reference evidence="3" key="1">
    <citation type="submission" date="2021-01" db="EMBL/GenBank/DDBJ databases">
        <title>KCTC 19127 draft genome.</title>
        <authorList>
            <person name="An D."/>
        </authorList>
    </citation>
    <scope>NUCLEOTIDE SEQUENCE</scope>
    <source>
        <strain evidence="3">KCTC 19127</strain>
    </source>
</reference>
<evidence type="ECO:0000259" key="2">
    <source>
        <dbReference type="Pfam" id="PF00248"/>
    </source>
</evidence>